<gene>
    <name evidence="2" type="ORF">F0L74_32755</name>
</gene>
<dbReference type="InterPro" id="IPR044925">
    <property type="entry name" value="His-Me_finger_sf"/>
</dbReference>
<accession>A0A5B2VES1</accession>
<dbReference type="GO" id="GO:0004521">
    <property type="term" value="F:RNA endonuclease activity"/>
    <property type="evidence" value="ECO:0007669"/>
    <property type="project" value="TreeGrafter"/>
</dbReference>
<dbReference type="Pfam" id="PF01223">
    <property type="entry name" value="Endonuclease_NS"/>
    <property type="match status" value="1"/>
</dbReference>
<dbReference type="Proteomes" id="UP000324611">
    <property type="component" value="Unassembled WGS sequence"/>
</dbReference>
<dbReference type="InterPro" id="IPR001604">
    <property type="entry name" value="Endo_G_ENPP1-like_dom"/>
</dbReference>
<sequence length="144" mass="16857">NWNRLEQNLRRRIGQAGYHTMVYTGTFRVTQLRNQNNRLVDIFLHRASNGALQIPVPLYFYKVVHDSSRRLGTAFISINNPYYTQAEARNLQFCTDRCRNNNAFNWVGWQPDRIDLGYSFCCTIADFRRTIPHLPAFNVNGLLT</sequence>
<dbReference type="EMBL" id="VUOC01000019">
    <property type="protein sequence ID" value="KAA2237611.1"/>
    <property type="molecule type" value="Genomic_DNA"/>
</dbReference>
<dbReference type="PANTHER" id="PTHR13966:SF17">
    <property type="entry name" value="ENDONUCLEASE-RELATED"/>
    <property type="match status" value="1"/>
</dbReference>
<dbReference type="InterPro" id="IPR044929">
    <property type="entry name" value="DNA/RNA_non-sp_Endonuclease_sf"/>
</dbReference>
<proteinExistence type="predicted"/>
<reference evidence="2 3" key="1">
    <citation type="submission" date="2019-09" db="EMBL/GenBank/DDBJ databases">
        <title>Chitinophaga ginsengihumi sp. nov., isolated from soil of ginseng rhizosphere.</title>
        <authorList>
            <person name="Lee J."/>
        </authorList>
    </citation>
    <scope>NUCLEOTIDE SEQUENCE [LARGE SCALE GENOMIC DNA]</scope>
    <source>
        <strain evidence="2 3">BN140078</strain>
    </source>
</reference>
<feature type="domain" description="DNA/RNA non-specific endonuclease/pyrophosphatase/phosphodiesterase" evidence="1">
    <location>
        <begin position="1"/>
        <end position="126"/>
    </location>
</feature>
<dbReference type="Gene3D" id="3.40.570.10">
    <property type="entry name" value="Extracellular Endonuclease, subunit A"/>
    <property type="match status" value="1"/>
</dbReference>
<feature type="non-terminal residue" evidence="2">
    <location>
        <position position="1"/>
    </location>
</feature>
<organism evidence="2 3">
    <name type="scientific">Chitinophaga agrisoli</name>
    <dbReference type="NCBI Taxonomy" id="2607653"/>
    <lineage>
        <taxon>Bacteria</taxon>
        <taxon>Pseudomonadati</taxon>
        <taxon>Bacteroidota</taxon>
        <taxon>Chitinophagia</taxon>
        <taxon>Chitinophagales</taxon>
        <taxon>Chitinophagaceae</taxon>
        <taxon>Chitinophaga</taxon>
    </lineage>
</organism>
<reference evidence="2 3" key="2">
    <citation type="submission" date="2019-09" db="EMBL/GenBank/DDBJ databases">
        <authorList>
            <person name="Jin C."/>
        </authorList>
    </citation>
    <scope>NUCLEOTIDE SEQUENCE [LARGE SCALE GENOMIC DNA]</scope>
    <source>
        <strain evidence="2 3">BN140078</strain>
    </source>
</reference>
<name>A0A5B2VES1_9BACT</name>
<comment type="caution">
    <text evidence="2">The sequence shown here is derived from an EMBL/GenBank/DDBJ whole genome shotgun (WGS) entry which is preliminary data.</text>
</comment>
<keyword evidence="3" id="KW-1185">Reference proteome</keyword>
<dbReference type="GO" id="GO:0046872">
    <property type="term" value="F:metal ion binding"/>
    <property type="evidence" value="ECO:0007669"/>
    <property type="project" value="InterPro"/>
</dbReference>
<dbReference type="SUPFAM" id="SSF54060">
    <property type="entry name" value="His-Me finger endonucleases"/>
    <property type="match status" value="1"/>
</dbReference>
<dbReference type="InterPro" id="IPR040255">
    <property type="entry name" value="Non-specific_endonuclease"/>
</dbReference>
<dbReference type="GO" id="GO:0003676">
    <property type="term" value="F:nucleic acid binding"/>
    <property type="evidence" value="ECO:0007669"/>
    <property type="project" value="InterPro"/>
</dbReference>
<evidence type="ECO:0000313" key="3">
    <source>
        <dbReference type="Proteomes" id="UP000324611"/>
    </source>
</evidence>
<evidence type="ECO:0000313" key="2">
    <source>
        <dbReference type="EMBL" id="KAA2237611.1"/>
    </source>
</evidence>
<dbReference type="PANTHER" id="PTHR13966">
    <property type="entry name" value="ENDONUCLEASE RELATED"/>
    <property type="match status" value="1"/>
</dbReference>
<protein>
    <recommendedName>
        <fullName evidence="1">DNA/RNA non-specific endonuclease/pyrophosphatase/phosphodiesterase domain-containing protein</fullName>
    </recommendedName>
</protein>
<evidence type="ECO:0000259" key="1">
    <source>
        <dbReference type="Pfam" id="PF01223"/>
    </source>
</evidence>
<dbReference type="AlphaFoldDB" id="A0A5B2VES1"/>
<dbReference type="GO" id="GO:0000014">
    <property type="term" value="F:single-stranded DNA endodeoxyribonuclease activity"/>
    <property type="evidence" value="ECO:0007669"/>
    <property type="project" value="TreeGrafter"/>
</dbReference>